<evidence type="ECO:0000259" key="1">
    <source>
        <dbReference type="Pfam" id="PF02579"/>
    </source>
</evidence>
<dbReference type="EMBL" id="CP006585">
    <property type="protein sequence ID" value="AGW13749.1"/>
    <property type="molecule type" value="Genomic_DNA"/>
</dbReference>
<dbReference type="PANTHER" id="PTHR42983:SF1">
    <property type="entry name" value="IRON-MOLYBDENUM PROTEIN"/>
    <property type="match status" value="1"/>
</dbReference>
<gene>
    <name evidence="2" type="ORF">DGI_1972</name>
</gene>
<reference evidence="3" key="2">
    <citation type="submission" date="2013-07" db="EMBL/GenBank/DDBJ databases">
        <authorList>
            <person name="Morais-Silva F.O."/>
            <person name="Rezende A.M."/>
            <person name="Pimentel C."/>
            <person name="Resende D.M."/>
            <person name="Santos C.I."/>
            <person name="Clemente C."/>
            <person name="de Oliveira L.M."/>
            <person name="da Silva S.M."/>
            <person name="Costa D.A."/>
            <person name="Varela-Raposo A."/>
            <person name="Horacio E.C.A."/>
            <person name="Matos M."/>
            <person name="Flores O."/>
            <person name="Ruiz J.C."/>
            <person name="Rodrigues-Pousada C."/>
        </authorList>
    </citation>
    <scope>NUCLEOTIDE SEQUENCE [LARGE SCALE GENOMIC DNA]</scope>
    <source>
        <strain evidence="3">ATCC 19364 / DSM 1382 / NCIMB 9332 / VKM B-1759</strain>
    </source>
</reference>
<organism evidence="2 3">
    <name type="scientific">Megalodesulfovibrio gigas (strain ATCC 19364 / DSM 1382 / NCIMB 9332 / VKM B-1759)</name>
    <name type="common">Desulfovibrio gigas</name>
    <dbReference type="NCBI Taxonomy" id="1121448"/>
    <lineage>
        <taxon>Bacteria</taxon>
        <taxon>Pseudomonadati</taxon>
        <taxon>Thermodesulfobacteriota</taxon>
        <taxon>Desulfovibrionia</taxon>
        <taxon>Desulfovibrionales</taxon>
        <taxon>Desulfovibrionaceae</taxon>
        <taxon>Megalodesulfovibrio</taxon>
    </lineage>
</organism>
<dbReference type="RefSeq" id="WP_021760646.1">
    <property type="nucleotide sequence ID" value="NC_022444.1"/>
</dbReference>
<dbReference type="Gene3D" id="3.30.420.130">
    <property type="entry name" value="Dinitrogenase iron-molybdenum cofactor biosynthesis domain"/>
    <property type="match status" value="1"/>
</dbReference>
<evidence type="ECO:0000313" key="3">
    <source>
        <dbReference type="Proteomes" id="UP000016587"/>
    </source>
</evidence>
<dbReference type="HOGENOM" id="CLU_104194_2_1_7"/>
<proteinExistence type="predicted"/>
<dbReference type="KEGG" id="dgg:DGI_1972"/>
<protein>
    <submittedName>
        <fullName evidence="2">Putative dinitrogenase iron-molybdenum cofactor biosynthesis protein</fullName>
    </submittedName>
</protein>
<dbReference type="Pfam" id="PF02579">
    <property type="entry name" value="Nitro_FeMo-Co"/>
    <property type="match status" value="1"/>
</dbReference>
<sequence length="126" mass="12630">MSAIRIAVPSALPGGLDAAVGEHFGHCDIYTIITAQDGAVQAVETLENMPHVQGGCMAPVNHLASNGVQVLIAGGMGMRPLMGFQQVGITVFHGAGAPSVGHAVQALLEGALRPFAPEATCGGGCS</sequence>
<dbReference type="PATRIC" id="fig|1121448.10.peg.1930"/>
<dbReference type="OrthoDB" id="280278at2"/>
<keyword evidence="3" id="KW-1185">Reference proteome</keyword>
<feature type="domain" description="Dinitrogenase iron-molybdenum cofactor biosynthesis" evidence="1">
    <location>
        <begin position="17"/>
        <end position="108"/>
    </location>
</feature>
<name>T2GC49_MEGG1</name>
<evidence type="ECO:0000313" key="2">
    <source>
        <dbReference type="EMBL" id="AGW13749.1"/>
    </source>
</evidence>
<dbReference type="InterPro" id="IPR003731">
    <property type="entry name" value="Di-Nase_FeMo-co_biosynth"/>
</dbReference>
<dbReference type="STRING" id="1121448.DGI_1972"/>
<dbReference type="PANTHER" id="PTHR42983">
    <property type="entry name" value="DINITROGENASE IRON-MOLYBDENUM COFACTOR PROTEIN-RELATED"/>
    <property type="match status" value="1"/>
</dbReference>
<reference evidence="2 3" key="1">
    <citation type="journal article" date="2013" name="J. Bacteriol.">
        <title>Roles of HynAB and Ech, the only two hydrogenases found in the model sulfate reducer Desulfovibrio gigas.</title>
        <authorList>
            <person name="Morais-Silva F.O."/>
            <person name="Santos C.I."/>
            <person name="Rodrigues R."/>
            <person name="Pereira I.A."/>
            <person name="Rodrigues-Pousada C."/>
        </authorList>
    </citation>
    <scope>NUCLEOTIDE SEQUENCE [LARGE SCALE GENOMIC DNA]</scope>
    <source>
        <strain evidence="3">ATCC 19364 / DSM 1382 / NCIMB 9332 / VKM B-1759</strain>
    </source>
</reference>
<dbReference type="SUPFAM" id="SSF53146">
    <property type="entry name" value="Nitrogenase accessory factor-like"/>
    <property type="match status" value="1"/>
</dbReference>
<dbReference type="AlphaFoldDB" id="T2GC49"/>
<accession>T2GC49</accession>
<dbReference type="Proteomes" id="UP000016587">
    <property type="component" value="Chromosome"/>
</dbReference>
<dbReference type="eggNOG" id="COG1433">
    <property type="taxonomic scope" value="Bacteria"/>
</dbReference>
<dbReference type="InterPro" id="IPR036105">
    <property type="entry name" value="DiNase_FeMo-co_biosyn_sf"/>
</dbReference>